<feature type="transmembrane region" description="Helical" evidence="2">
    <location>
        <begin position="12"/>
        <end position="30"/>
    </location>
</feature>
<dbReference type="RefSeq" id="WP_073311155.1">
    <property type="nucleotide sequence ID" value="NZ_FQWV01000011.1"/>
</dbReference>
<protein>
    <recommendedName>
        <fullName evidence="5">PH domain-containing protein</fullName>
    </recommendedName>
</protein>
<gene>
    <name evidence="3" type="ORF">SAMN05443636_3066</name>
</gene>
<feature type="transmembrane region" description="Helical" evidence="2">
    <location>
        <begin position="190"/>
        <end position="211"/>
    </location>
</feature>
<name>A0A1M5UM40_9EURY</name>
<keyword evidence="2" id="KW-0812">Transmembrane</keyword>
<keyword evidence="2" id="KW-0472">Membrane</keyword>
<keyword evidence="4" id="KW-1185">Reference proteome</keyword>
<dbReference type="EMBL" id="FQWV01000011">
    <property type="protein sequence ID" value="SHH64011.1"/>
    <property type="molecule type" value="Genomic_DNA"/>
</dbReference>
<dbReference type="Proteomes" id="UP000184357">
    <property type="component" value="Unassembled WGS sequence"/>
</dbReference>
<organism evidence="3 4">
    <name type="scientific">Halobaculum gomorrense</name>
    <dbReference type="NCBI Taxonomy" id="43928"/>
    <lineage>
        <taxon>Archaea</taxon>
        <taxon>Methanobacteriati</taxon>
        <taxon>Methanobacteriota</taxon>
        <taxon>Stenosarchaea group</taxon>
        <taxon>Halobacteria</taxon>
        <taxon>Halobacteriales</taxon>
        <taxon>Haloferacaceae</taxon>
        <taxon>Halobaculum</taxon>
    </lineage>
</organism>
<evidence type="ECO:0000256" key="1">
    <source>
        <dbReference type="SAM" id="MobiDB-lite"/>
    </source>
</evidence>
<dbReference type="OrthoDB" id="343054at2157"/>
<feature type="transmembrane region" description="Helical" evidence="2">
    <location>
        <begin position="36"/>
        <end position="59"/>
    </location>
</feature>
<keyword evidence="2" id="KW-1133">Transmembrane helix</keyword>
<evidence type="ECO:0000313" key="3">
    <source>
        <dbReference type="EMBL" id="SHH64011.1"/>
    </source>
</evidence>
<dbReference type="AlphaFoldDB" id="A0A1M5UM40"/>
<reference evidence="3 4" key="1">
    <citation type="submission" date="2016-11" db="EMBL/GenBank/DDBJ databases">
        <authorList>
            <person name="Jaros S."/>
            <person name="Januszkiewicz K."/>
            <person name="Wedrychowicz H."/>
        </authorList>
    </citation>
    <scope>NUCLEOTIDE SEQUENCE [LARGE SCALE GENOMIC DNA]</scope>
    <source>
        <strain evidence="3 4">DSM 9297</strain>
    </source>
</reference>
<feature type="transmembrane region" description="Helical" evidence="2">
    <location>
        <begin position="71"/>
        <end position="94"/>
    </location>
</feature>
<feature type="transmembrane region" description="Helical" evidence="2">
    <location>
        <begin position="100"/>
        <end position="120"/>
    </location>
</feature>
<proteinExistence type="predicted"/>
<evidence type="ECO:0000256" key="2">
    <source>
        <dbReference type="SAM" id="Phobius"/>
    </source>
</evidence>
<evidence type="ECO:0008006" key="5">
    <source>
        <dbReference type="Google" id="ProtNLM"/>
    </source>
</evidence>
<evidence type="ECO:0000313" key="4">
    <source>
        <dbReference type="Proteomes" id="UP000184357"/>
    </source>
</evidence>
<sequence>MSALQRFARRSLPASVALYVVFAVVPAVGFSPGVPVAPAFIAGAGAGVFAVAFAGAASADDLPAALSSRSPVAPLAAALAPPAVWFAVLLLFTSPESPEAALALVGVLAVVPVVVAVVLADRLRTWSALDGATEYAQFDGGDGDGTGNGARPTGPVAATLLVVAGIVAVSAGAAVVAGSVGVIAVPLDTLVPSTTALTTLLGSVTTVFAALGDDDTEYVVTDAGLRVDRALHEWDEFEGYRIEDDEVVLPRSGRLRPAVTVDADAVDDLDAVATALGRFLPRIDARGRVEVEAGRVRGSVDGDGTALDAGRSAESTRDR</sequence>
<accession>A0A1M5UM40</accession>
<feature type="region of interest" description="Disordered" evidence="1">
    <location>
        <begin position="300"/>
        <end position="319"/>
    </location>
</feature>
<feature type="transmembrane region" description="Helical" evidence="2">
    <location>
        <begin position="160"/>
        <end position="184"/>
    </location>
</feature>